<dbReference type="PANTHER" id="PTHR39158:SF1">
    <property type="entry name" value="DNAJ HOMOLOG SUBFAMILY C MEMBER 28"/>
    <property type="match status" value="1"/>
</dbReference>
<gene>
    <name evidence="4" type="ORF">BSL78_12017</name>
</gene>
<dbReference type="Proteomes" id="UP000230750">
    <property type="component" value="Unassembled WGS sequence"/>
</dbReference>
<dbReference type="OrthoDB" id="1922282at2759"/>
<protein>
    <submittedName>
        <fullName evidence="4">Putative dnaJ-like subfamily C member 28-like</fullName>
    </submittedName>
</protein>
<name>A0A2G8KSW7_STIJA</name>
<evidence type="ECO:0000256" key="2">
    <source>
        <dbReference type="SAM" id="MobiDB-lite"/>
    </source>
</evidence>
<dbReference type="CDD" id="cd06257">
    <property type="entry name" value="DnaJ"/>
    <property type="match status" value="1"/>
</dbReference>
<evidence type="ECO:0000256" key="1">
    <source>
        <dbReference type="SAM" id="Coils"/>
    </source>
</evidence>
<dbReference type="InterPro" id="IPR052573">
    <property type="entry name" value="DnaJ_C_subfamily_28"/>
</dbReference>
<dbReference type="PANTHER" id="PTHR39158">
    <property type="entry name" value="OS08G0560600 PROTEIN"/>
    <property type="match status" value="1"/>
</dbReference>
<reference evidence="4 5" key="1">
    <citation type="journal article" date="2017" name="PLoS Biol.">
        <title>The sea cucumber genome provides insights into morphological evolution and visceral regeneration.</title>
        <authorList>
            <person name="Zhang X."/>
            <person name="Sun L."/>
            <person name="Yuan J."/>
            <person name="Sun Y."/>
            <person name="Gao Y."/>
            <person name="Zhang L."/>
            <person name="Li S."/>
            <person name="Dai H."/>
            <person name="Hamel J.F."/>
            <person name="Liu C."/>
            <person name="Yu Y."/>
            <person name="Liu S."/>
            <person name="Lin W."/>
            <person name="Guo K."/>
            <person name="Jin S."/>
            <person name="Xu P."/>
            <person name="Storey K.B."/>
            <person name="Huan P."/>
            <person name="Zhang T."/>
            <person name="Zhou Y."/>
            <person name="Zhang J."/>
            <person name="Lin C."/>
            <person name="Li X."/>
            <person name="Xing L."/>
            <person name="Huo D."/>
            <person name="Sun M."/>
            <person name="Wang L."/>
            <person name="Mercier A."/>
            <person name="Li F."/>
            <person name="Yang H."/>
            <person name="Xiang J."/>
        </authorList>
    </citation>
    <scope>NUCLEOTIDE SEQUENCE [LARGE SCALE GENOMIC DNA]</scope>
    <source>
        <strain evidence="4">Shaxun</strain>
        <tissue evidence="4">Muscle</tissue>
    </source>
</reference>
<dbReference type="InterPro" id="IPR001623">
    <property type="entry name" value="DnaJ_domain"/>
</dbReference>
<evidence type="ECO:0000259" key="3">
    <source>
        <dbReference type="PROSITE" id="PS50076"/>
    </source>
</evidence>
<dbReference type="SUPFAM" id="SSF46565">
    <property type="entry name" value="Chaperone J-domain"/>
    <property type="match status" value="1"/>
</dbReference>
<dbReference type="PROSITE" id="PS50076">
    <property type="entry name" value="DNAJ_2"/>
    <property type="match status" value="1"/>
</dbReference>
<feature type="compositionally biased region" description="Polar residues" evidence="2">
    <location>
        <begin position="177"/>
        <end position="189"/>
    </location>
</feature>
<feature type="region of interest" description="Disordered" evidence="2">
    <location>
        <begin position="169"/>
        <end position="191"/>
    </location>
</feature>
<dbReference type="EMBL" id="MRZV01000390">
    <property type="protein sequence ID" value="PIK51104.1"/>
    <property type="molecule type" value="Genomic_DNA"/>
</dbReference>
<dbReference type="Gene3D" id="1.10.287.110">
    <property type="entry name" value="DnaJ domain"/>
    <property type="match status" value="1"/>
</dbReference>
<organism evidence="4 5">
    <name type="scientific">Stichopus japonicus</name>
    <name type="common">Sea cucumber</name>
    <dbReference type="NCBI Taxonomy" id="307972"/>
    <lineage>
        <taxon>Eukaryota</taxon>
        <taxon>Metazoa</taxon>
        <taxon>Echinodermata</taxon>
        <taxon>Eleutherozoa</taxon>
        <taxon>Echinozoa</taxon>
        <taxon>Holothuroidea</taxon>
        <taxon>Aspidochirotacea</taxon>
        <taxon>Aspidochirotida</taxon>
        <taxon>Stichopodidae</taxon>
        <taxon>Apostichopus</taxon>
    </lineage>
</organism>
<feature type="region of interest" description="Disordered" evidence="2">
    <location>
        <begin position="109"/>
        <end position="130"/>
    </location>
</feature>
<evidence type="ECO:0000313" key="5">
    <source>
        <dbReference type="Proteomes" id="UP000230750"/>
    </source>
</evidence>
<dbReference type="InterPro" id="IPR018961">
    <property type="entry name" value="DnaJ_homolog_subfam-C_membr-28"/>
</dbReference>
<comment type="caution">
    <text evidence="4">The sequence shown here is derived from an EMBL/GenBank/DDBJ whole genome shotgun (WGS) entry which is preliminary data.</text>
</comment>
<feature type="compositionally biased region" description="Acidic residues" evidence="2">
    <location>
        <begin position="112"/>
        <end position="127"/>
    </location>
</feature>
<feature type="domain" description="J" evidence="3">
    <location>
        <begin position="52"/>
        <end position="108"/>
    </location>
</feature>
<keyword evidence="5" id="KW-1185">Reference proteome</keyword>
<dbReference type="Pfam" id="PF09350">
    <property type="entry name" value="DJC28_CD"/>
    <property type="match status" value="1"/>
</dbReference>
<accession>A0A2G8KSW7</accession>
<dbReference type="AlphaFoldDB" id="A0A2G8KSW7"/>
<keyword evidence="1" id="KW-0175">Coiled coil</keyword>
<dbReference type="STRING" id="307972.A0A2G8KSW7"/>
<evidence type="ECO:0000313" key="4">
    <source>
        <dbReference type="EMBL" id="PIK51104.1"/>
    </source>
</evidence>
<proteinExistence type="predicted"/>
<feature type="coiled-coil region" evidence="1">
    <location>
        <begin position="340"/>
        <end position="367"/>
    </location>
</feature>
<sequence length="397" mass="46472">MLNRCLKVYHRPYIGALWNTIGVTQYKVILHRNFYRTSVLLFQEKTATSLEKSFSILKLFAEPNFKELREKYIDQAKIYHPDSGNPAADSVKFTQLQEAYKVVHSYLRNEDENQEEQEEEETDDDISDDSHIAPQHRQFLNYGGFGFGSPSQREKTYKKQQVLKAFQRVSNHKVQKQAEQPTDGKSLTVKQKKSVKRNKVTNAIERLVEDLIQESMAKGDFDNLSGKGRPLPSKTQYCPFIDISQHNLNQVLVNNGVVPEFVALERDIKFLLTDSKSKLYKERLKLGPEPLNDFNQKKWTRLVLEFSEEVKGINKKITHFNLVAPLLRLQKVHVRPEREVEKVLGRYEEYEKELIESQEQQRNEESKDNNETFIWSVMSQITDKVFKRVLRQTISKD</sequence>
<dbReference type="InterPro" id="IPR036869">
    <property type="entry name" value="J_dom_sf"/>
</dbReference>